<gene>
    <name evidence="2" type="ORF">HHL17_01340</name>
</gene>
<keyword evidence="2" id="KW-0808">Transferase</keyword>
<dbReference type="InterPro" id="IPR029044">
    <property type="entry name" value="Nucleotide-diphossugar_trans"/>
</dbReference>
<dbReference type="AlphaFoldDB" id="A0A848GDH9"/>
<dbReference type="EMBL" id="JABBGC010000001">
    <property type="protein sequence ID" value="NML35827.1"/>
    <property type="molecule type" value="Genomic_DNA"/>
</dbReference>
<dbReference type="SUPFAM" id="SSF53448">
    <property type="entry name" value="Nucleotide-diphospho-sugar transferases"/>
    <property type="match status" value="1"/>
</dbReference>
<evidence type="ECO:0000313" key="2">
    <source>
        <dbReference type="EMBL" id="NML35827.1"/>
    </source>
</evidence>
<dbReference type="Gene3D" id="3.90.550.10">
    <property type="entry name" value="Spore Coat Polysaccharide Biosynthesis Protein SpsA, Chain A"/>
    <property type="match status" value="1"/>
</dbReference>
<evidence type="ECO:0000259" key="1">
    <source>
        <dbReference type="Pfam" id="PF00535"/>
    </source>
</evidence>
<comment type="caution">
    <text evidence="2">The sequence shown here is derived from an EMBL/GenBank/DDBJ whole genome shotgun (WGS) entry which is preliminary data.</text>
</comment>
<organism evidence="2 3">
    <name type="scientific">Chitinophaga fulva</name>
    <dbReference type="NCBI Taxonomy" id="2728842"/>
    <lineage>
        <taxon>Bacteria</taxon>
        <taxon>Pseudomonadati</taxon>
        <taxon>Bacteroidota</taxon>
        <taxon>Chitinophagia</taxon>
        <taxon>Chitinophagales</taxon>
        <taxon>Chitinophagaceae</taxon>
        <taxon>Chitinophaga</taxon>
    </lineage>
</organism>
<keyword evidence="3" id="KW-1185">Reference proteome</keyword>
<sequence length="269" mass="31089">MNFLVSIITPAYNVEDFIKETIESVINQTYKNWELIIVDDCSKDETFSVAQQMAETDARIKPVKAPLNGGAAAARNLGTTLANGEYIAFLDSDDLWHQEKLEIQLKEMVNKNAVFSYSAYHVVSESGEYLRDVKVPDFVDYKTLLKGCDIGCLTAMYDVQKLGKQYFLQPDSANNNTGLPENILRRWGREDYVLWLSIAKQCEVLNRKMIGIRQELAYYRKRDGGISANKRKSSKFQWIVYRNVERLNFFYASYNFILYAINGVRKHYF</sequence>
<dbReference type="GO" id="GO:0016758">
    <property type="term" value="F:hexosyltransferase activity"/>
    <property type="evidence" value="ECO:0007669"/>
    <property type="project" value="UniProtKB-ARBA"/>
</dbReference>
<dbReference type="RefSeq" id="WP_169223016.1">
    <property type="nucleotide sequence ID" value="NZ_JABBGC010000001.1"/>
</dbReference>
<proteinExistence type="predicted"/>
<accession>A0A848GDH9</accession>
<dbReference type="Pfam" id="PF00535">
    <property type="entry name" value="Glycos_transf_2"/>
    <property type="match status" value="1"/>
</dbReference>
<dbReference type="InterPro" id="IPR001173">
    <property type="entry name" value="Glyco_trans_2-like"/>
</dbReference>
<reference evidence="2 3" key="1">
    <citation type="submission" date="2020-04" db="EMBL/GenBank/DDBJ databases">
        <title>Chitinophaga sp. G-6-1-13 sp. nov., isolated from soil.</title>
        <authorList>
            <person name="Dahal R.H."/>
            <person name="Chaudhary D.K."/>
        </authorList>
    </citation>
    <scope>NUCLEOTIDE SEQUENCE [LARGE SCALE GENOMIC DNA]</scope>
    <source>
        <strain evidence="2 3">G-6-1-13</strain>
    </source>
</reference>
<dbReference type="CDD" id="cd00761">
    <property type="entry name" value="Glyco_tranf_GTA_type"/>
    <property type="match status" value="1"/>
</dbReference>
<feature type="domain" description="Glycosyltransferase 2-like" evidence="1">
    <location>
        <begin position="6"/>
        <end position="132"/>
    </location>
</feature>
<protein>
    <submittedName>
        <fullName evidence="2">Glycosyltransferase family 2 protein</fullName>
    </submittedName>
</protein>
<dbReference type="PANTHER" id="PTHR22916:SF3">
    <property type="entry name" value="UDP-GLCNAC:BETAGAL BETA-1,3-N-ACETYLGLUCOSAMINYLTRANSFERASE-LIKE PROTEIN 1"/>
    <property type="match status" value="1"/>
</dbReference>
<dbReference type="Proteomes" id="UP000583266">
    <property type="component" value="Unassembled WGS sequence"/>
</dbReference>
<evidence type="ECO:0000313" key="3">
    <source>
        <dbReference type="Proteomes" id="UP000583266"/>
    </source>
</evidence>
<name>A0A848GDH9_9BACT</name>
<dbReference type="PANTHER" id="PTHR22916">
    <property type="entry name" value="GLYCOSYLTRANSFERASE"/>
    <property type="match status" value="1"/>
</dbReference>